<gene>
    <name evidence="3" type="ORF">P879_01824</name>
</gene>
<dbReference type="Proteomes" id="UP000699462">
    <property type="component" value="Unassembled WGS sequence"/>
</dbReference>
<protein>
    <recommendedName>
        <fullName evidence="2">PH domain-containing protein</fullName>
    </recommendedName>
</protein>
<evidence type="ECO:0000259" key="2">
    <source>
        <dbReference type="PROSITE" id="PS50003"/>
    </source>
</evidence>
<proteinExistence type="predicted"/>
<comment type="caution">
    <text evidence="3">The sequence shown here is derived from an EMBL/GenBank/DDBJ whole genome shotgun (WGS) entry which is preliminary data.</text>
</comment>
<dbReference type="AlphaFoldDB" id="A0A8T0DYN2"/>
<feature type="region of interest" description="Disordered" evidence="1">
    <location>
        <begin position="295"/>
        <end position="315"/>
    </location>
</feature>
<feature type="compositionally biased region" description="Low complexity" evidence="1">
    <location>
        <begin position="399"/>
        <end position="412"/>
    </location>
</feature>
<evidence type="ECO:0000313" key="4">
    <source>
        <dbReference type="Proteomes" id="UP000699462"/>
    </source>
</evidence>
<dbReference type="OrthoDB" id="67516at2759"/>
<feature type="non-terminal residue" evidence="3">
    <location>
        <position position="1"/>
    </location>
</feature>
<accession>A0A8T0DYN2</accession>
<dbReference type="Gene3D" id="2.30.29.30">
    <property type="entry name" value="Pleckstrin-homology domain (PH domain)/Phosphotyrosine-binding domain (PTB)"/>
    <property type="match status" value="1"/>
</dbReference>
<dbReference type="EMBL" id="JTDF01000102">
    <property type="protein sequence ID" value="KAF8572272.1"/>
    <property type="molecule type" value="Genomic_DNA"/>
</dbReference>
<dbReference type="InterPro" id="IPR011993">
    <property type="entry name" value="PH-like_dom_sf"/>
</dbReference>
<dbReference type="SMART" id="SM00233">
    <property type="entry name" value="PH"/>
    <property type="match status" value="1"/>
</dbReference>
<keyword evidence="4" id="KW-1185">Reference proteome</keyword>
<dbReference type="Pfam" id="PF00169">
    <property type="entry name" value="PH"/>
    <property type="match status" value="1"/>
</dbReference>
<sequence length="744" mass="80811">RWRARYCVLYKVRSRDRTVIYFEYYKDVQCSKLKGRVDLEHCDCIVDDDRVGKRHNVFSIHSIHNNRKRVYSFSAPGPQKMSDWVRHLVEVTGFIDTSQTTMEHEQVVLPASIPRGSDITLGTRRVRPSLNPPALSPVHPTTNLGNHGWASDCPLPADAGRTHSWLEDGYRDPTGPEYVMSGPDDEQDGYYRLPGPAHSYVNLTAQTEDSGLEKCPRHLLSSLPQLPSREGVSRPIGDPTPIPKPHPLNRPIQRSPSAPHRPAAIEQRAIGRTETRPPNRQSGDSLYFNLWEARNGDATDPKADPSPVTPSGSNTNLPTLTVKQQQLEPHTTLVQPPVMRPNARVFRRIQCVSEYHQVPLAVPTTSAASNYINNPAPVPTRKLAPLPPLRLTPGIRPTAATLPPVTPQVPVQSKANVRQSHFIDNDLTLPVRAPGMQSEGDSSVDSVSDSSGSGLDSEPSHAKRHSSISTLNDAPPGTAPLPPTQVHGAAETAGLHNAGEIRPRTCSAQPAETTVSEPARPTVQQLNYIEPCNLELGSPPSNGHMRPAPVAARFAPGPIPLSCTLTQAGGLTSSSAVEFSSAHSQSTSDDYKIEYKEIDPIGTNALAIVTKHYLDDDDDQIRPRTCSAQPAETTVSEPARPTVQQLNYIEPCNLELGSPPSNGHMRPAPVAARFAPGPIPLSCTLTQAGGLTSSSAVEFSSAHSQSTSDDYKIEYKEIDPIGTNALAIVTKHYLDDDDDQVAAC</sequence>
<feature type="region of interest" description="Disordered" evidence="1">
    <location>
        <begin position="222"/>
        <end position="262"/>
    </location>
</feature>
<dbReference type="PROSITE" id="PS50003">
    <property type="entry name" value="PH_DOMAIN"/>
    <property type="match status" value="1"/>
</dbReference>
<name>A0A8T0DYN2_9TREM</name>
<evidence type="ECO:0000256" key="1">
    <source>
        <dbReference type="SAM" id="MobiDB-lite"/>
    </source>
</evidence>
<dbReference type="InterPro" id="IPR001849">
    <property type="entry name" value="PH_domain"/>
</dbReference>
<reference evidence="3 4" key="1">
    <citation type="submission" date="2019-07" db="EMBL/GenBank/DDBJ databases">
        <title>Annotation for the trematode Paragonimus westermani.</title>
        <authorList>
            <person name="Choi Y.-J."/>
        </authorList>
    </citation>
    <scope>NUCLEOTIDE SEQUENCE [LARGE SCALE GENOMIC DNA]</scope>
    <source>
        <strain evidence="3">180907_Pwestermani</strain>
    </source>
</reference>
<feature type="region of interest" description="Disordered" evidence="1">
    <location>
        <begin position="399"/>
        <end position="486"/>
    </location>
</feature>
<feature type="compositionally biased region" description="Low complexity" evidence="1">
    <location>
        <begin position="438"/>
        <end position="457"/>
    </location>
</feature>
<feature type="compositionally biased region" description="Pro residues" evidence="1">
    <location>
        <begin position="238"/>
        <end position="248"/>
    </location>
</feature>
<evidence type="ECO:0000313" key="3">
    <source>
        <dbReference type="EMBL" id="KAF8572272.1"/>
    </source>
</evidence>
<feature type="domain" description="PH" evidence="2">
    <location>
        <begin position="1"/>
        <end position="93"/>
    </location>
</feature>
<dbReference type="SUPFAM" id="SSF50729">
    <property type="entry name" value="PH domain-like"/>
    <property type="match status" value="1"/>
</dbReference>
<organism evidence="3 4">
    <name type="scientific">Paragonimus westermani</name>
    <dbReference type="NCBI Taxonomy" id="34504"/>
    <lineage>
        <taxon>Eukaryota</taxon>
        <taxon>Metazoa</taxon>
        <taxon>Spiralia</taxon>
        <taxon>Lophotrochozoa</taxon>
        <taxon>Platyhelminthes</taxon>
        <taxon>Trematoda</taxon>
        <taxon>Digenea</taxon>
        <taxon>Plagiorchiida</taxon>
        <taxon>Troglotremata</taxon>
        <taxon>Troglotrematidae</taxon>
        <taxon>Paragonimus</taxon>
    </lineage>
</organism>